<evidence type="ECO:0000313" key="8">
    <source>
        <dbReference type="EMBL" id="CAZ84968.1"/>
    </source>
</evidence>
<evidence type="ECO:0000256" key="5">
    <source>
        <dbReference type="ARBA" id="ARBA00022694"/>
    </source>
</evidence>
<feature type="region of interest" description="Disordered" evidence="6">
    <location>
        <begin position="475"/>
        <end position="599"/>
    </location>
</feature>
<dbReference type="InParanoid" id="D5GKC5"/>
<dbReference type="PANTHER" id="PTHR23245:SF36">
    <property type="entry name" value="TRNA (GUANINE(37)-N1)-METHYLTRANSFERASE"/>
    <property type="match status" value="1"/>
</dbReference>
<dbReference type="AlphaFoldDB" id="D5GKC5"/>
<sequence>MFMSRFLPPVDRAMRTLDRAFFRKVVPVTAARVLDSALVHTIKEKILKDLIPFERFNQRYDFNSKLNVETPLLILQPQVKYGDLSTASGPTQEYVKSKILELVPYDLKLEYGDWGYEEIMKAVLPEDVNPPSIDDFPRIGPLLHLDVPEPLREYRNLIAEVICDKEREVQTVFGEPEKVGGALELGLANEVLAGPENYRVELSHQGSSFTFHLDQAGFRDVYFDTKLATERQRLVDTFGLGECVADVYSGVGALSVAAAKRGAIVFANERRDKVYQLLVENRRNNKVKKNLYLKSQAPARFVQQLVRKLFEKTVDYKPQKISKLGKLIKNPLKKGDKNLPACVSHIVFSDPDQSLTHLECLRGIYTKRERLFANRGGSFWKLDFPFVHVYAYHKAPAEKKADAVNDLLKKIGKRIGHDLRRGCVQQAHFVKKGSEDNLYCITFKLPPPVAFDIREEELHQKQPEMVDLAASKEAAISKSDDRQPGRISVHRTYLPSRDPDINRFGPSGRPPSQVEGREEKGLEPTPFPGAPTQIAPSATPPTGLPAHSPASITTPPRHLVYTPLASFQPRDAGSVATKQSQGAPTDRPPMGGGPSMTSNLGLIKTESELAKEFAKTYKVPRGLPPWKQKVHRKEKKAAWMARQTRKQQEQAYLTQGSFNNPHRNDNGQRGPEYWASSRGERRFHSDNSPTQPGYGPYGYTECVAESVDRHSVSQLAAGSKDDGHANREETGPSRPLIRFHIAANKTPKGGPMIRWHQVDTHPKMFR</sequence>
<dbReference type="SUPFAM" id="SSF53335">
    <property type="entry name" value="S-adenosyl-L-methionine-dependent methyltransferases"/>
    <property type="match status" value="1"/>
</dbReference>
<evidence type="ECO:0000256" key="6">
    <source>
        <dbReference type="SAM" id="MobiDB-lite"/>
    </source>
</evidence>
<dbReference type="InterPro" id="IPR030382">
    <property type="entry name" value="MeTrfase_TRM5/TYW2"/>
</dbReference>
<dbReference type="Gene3D" id="3.30.300.110">
    <property type="entry name" value="Met-10+ protein-like domains"/>
    <property type="match status" value="1"/>
</dbReference>
<organism evidence="8 9">
    <name type="scientific">Tuber melanosporum (strain Mel28)</name>
    <name type="common">Perigord black truffle</name>
    <dbReference type="NCBI Taxonomy" id="656061"/>
    <lineage>
        <taxon>Eukaryota</taxon>
        <taxon>Fungi</taxon>
        <taxon>Dikarya</taxon>
        <taxon>Ascomycota</taxon>
        <taxon>Pezizomycotina</taxon>
        <taxon>Pezizomycetes</taxon>
        <taxon>Pezizales</taxon>
        <taxon>Tuberaceae</taxon>
        <taxon>Tuber</taxon>
    </lineage>
</organism>
<dbReference type="RefSeq" id="XP_002840777.1">
    <property type="nucleotide sequence ID" value="XM_002840731.1"/>
</dbReference>
<dbReference type="PANTHER" id="PTHR23245">
    <property type="entry name" value="TRNA METHYLTRANSFERASE"/>
    <property type="match status" value="1"/>
</dbReference>
<protein>
    <submittedName>
        <fullName evidence="8">(Perigord truffle) hypothetical protein</fullName>
    </submittedName>
</protein>
<name>D5GKC5_TUBMM</name>
<feature type="domain" description="SAM-dependent methyltransferase TRM5/TYW2-type" evidence="7">
    <location>
        <begin position="136"/>
        <end position="447"/>
    </location>
</feature>
<keyword evidence="5" id="KW-0819">tRNA processing</keyword>
<keyword evidence="3" id="KW-0808">Transferase</keyword>
<dbReference type="InterPro" id="IPR056743">
    <property type="entry name" value="TRM5-TYW2-like_MTfase"/>
</dbReference>
<dbReference type="PROSITE" id="PS51684">
    <property type="entry name" value="SAM_MT_TRM5_TYW2"/>
    <property type="match status" value="1"/>
</dbReference>
<feature type="compositionally biased region" description="Basic and acidic residues" evidence="6">
    <location>
        <begin position="719"/>
        <end position="731"/>
    </location>
</feature>
<keyword evidence="9" id="KW-1185">Reference proteome</keyword>
<dbReference type="STRING" id="656061.D5GKC5"/>
<dbReference type="EMBL" id="FN430337">
    <property type="protein sequence ID" value="CAZ84968.1"/>
    <property type="molecule type" value="Genomic_DNA"/>
</dbReference>
<keyword evidence="4" id="KW-0949">S-adenosyl-L-methionine</keyword>
<evidence type="ECO:0000259" key="7">
    <source>
        <dbReference type="PROSITE" id="PS51684"/>
    </source>
</evidence>
<dbReference type="GO" id="GO:0002939">
    <property type="term" value="P:tRNA N1-guanine methylation"/>
    <property type="evidence" value="ECO:0007669"/>
    <property type="project" value="TreeGrafter"/>
</dbReference>
<keyword evidence="2" id="KW-0489">Methyltransferase</keyword>
<dbReference type="KEGG" id="tml:GSTUM_00009474001"/>
<reference evidence="8 9" key="1">
    <citation type="journal article" date="2010" name="Nature">
        <title>Perigord black truffle genome uncovers evolutionary origins and mechanisms of symbiosis.</title>
        <authorList>
            <person name="Martin F."/>
            <person name="Kohler A."/>
            <person name="Murat C."/>
            <person name="Balestrini R."/>
            <person name="Coutinho P.M."/>
            <person name="Jaillon O."/>
            <person name="Montanini B."/>
            <person name="Morin E."/>
            <person name="Noel B."/>
            <person name="Percudani R."/>
            <person name="Porcel B."/>
            <person name="Rubini A."/>
            <person name="Amicucci A."/>
            <person name="Amselem J."/>
            <person name="Anthouard V."/>
            <person name="Arcioni S."/>
            <person name="Artiguenave F."/>
            <person name="Aury J.M."/>
            <person name="Ballario P."/>
            <person name="Bolchi A."/>
            <person name="Brenna A."/>
            <person name="Brun A."/>
            <person name="Buee M."/>
            <person name="Cantarel B."/>
            <person name="Chevalier G."/>
            <person name="Couloux A."/>
            <person name="Da Silva C."/>
            <person name="Denoeud F."/>
            <person name="Duplessis S."/>
            <person name="Ghignone S."/>
            <person name="Hilselberger B."/>
            <person name="Iotti M."/>
            <person name="Marcais B."/>
            <person name="Mello A."/>
            <person name="Miranda M."/>
            <person name="Pacioni G."/>
            <person name="Quesneville H."/>
            <person name="Riccioni C."/>
            <person name="Ruotolo R."/>
            <person name="Splivallo R."/>
            <person name="Stocchi V."/>
            <person name="Tisserant E."/>
            <person name="Viscomi A.R."/>
            <person name="Zambonelli A."/>
            <person name="Zampieri E."/>
            <person name="Henrissat B."/>
            <person name="Lebrun M.H."/>
            <person name="Paolocci F."/>
            <person name="Bonfante P."/>
            <person name="Ottonello S."/>
            <person name="Wincker P."/>
        </authorList>
    </citation>
    <scope>NUCLEOTIDE SEQUENCE [LARGE SCALE GENOMIC DNA]</scope>
    <source>
        <strain evidence="8 9">Mel28</strain>
    </source>
</reference>
<dbReference type="HOGENOM" id="CLU_364548_0_0_1"/>
<dbReference type="eggNOG" id="KOG2078">
    <property type="taxonomic scope" value="Eukaryota"/>
</dbReference>
<dbReference type="InterPro" id="IPR029063">
    <property type="entry name" value="SAM-dependent_MTases_sf"/>
</dbReference>
<feature type="region of interest" description="Disordered" evidence="6">
    <location>
        <begin position="714"/>
        <end position="766"/>
    </location>
</feature>
<dbReference type="Proteomes" id="UP000006911">
    <property type="component" value="Unassembled WGS sequence"/>
</dbReference>
<evidence type="ECO:0000313" key="9">
    <source>
        <dbReference type="Proteomes" id="UP000006911"/>
    </source>
</evidence>
<dbReference type="Pfam" id="PF02475">
    <property type="entry name" value="TRM5-TYW2_MTfase"/>
    <property type="match status" value="1"/>
</dbReference>
<feature type="region of interest" description="Disordered" evidence="6">
    <location>
        <begin position="656"/>
        <end position="697"/>
    </location>
</feature>
<gene>
    <name evidence="8" type="ORF">GSTUM_00009474001</name>
</gene>
<dbReference type="GO" id="GO:0008175">
    <property type="term" value="F:tRNA methyltransferase activity"/>
    <property type="evidence" value="ECO:0007669"/>
    <property type="project" value="TreeGrafter"/>
</dbReference>
<evidence type="ECO:0000256" key="2">
    <source>
        <dbReference type="ARBA" id="ARBA00022603"/>
    </source>
</evidence>
<accession>D5GKC5</accession>
<dbReference type="GeneID" id="9181988"/>
<dbReference type="Gene3D" id="3.40.50.150">
    <property type="entry name" value="Vaccinia Virus protein VP39"/>
    <property type="match status" value="1"/>
</dbReference>
<proteinExistence type="predicted"/>
<feature type="compositionally biased region" description="Basic and acidic residues" evidence="6">
    <location>
        <begin position="756"/>
        <end position="766"/>
    </location>
</feature>
<evidence type="ECO:0000256" key="4">
    <source>
        <dbReference type="ARBA" id="ARBA00022691"/>
    </source>
</evidence>
<evidence type="ECO:0000256" key="3">
    <source>
        <dbReference type="ARBA" id="ARBA00022679"/>
    </source>
</evidence>
<dbReference type="GO" id="GO:0005737">
    <property type="term" value="C:cytoplasm"/>
    <property type="evidence" value="ECO:0007669"/>
    <property type="project" value="TreeGrafter"/>
</dbReference>
<keyword evidence="1" id="KW-0963">Cytoplasm</keyword>
<evidence type="ECO:0000256" key="1">
    <source>
        <dbReference type="ARBA" id="ARBA00022490"/>
    </source>
</evidence>